<dbReference type="OrthoDB" id="1932595at2759"/>
<reference evidence="1 2" key="1">
    <citation type="submission" date="2019-08" db="EMBL/GenBank/DDBJ databases">
        <title>Draft genome sequences of two oriental melons (Cucumis melo L. var makuwa).</title>
        <authorList>
            <person name="Kwon S.-Y."/>
        </authorList>
    </citation>
    <scope>NUCLEOTIDE SEQUENCE [LARGE SCALE GENOMIC DNA]</scope>
    <source>
        <strain evidence="2">cv. SW 3</strain>
        <tissue evidence="1">Leaf</tissue>
    </source>
</reference>
<dbReference type="PANTHER" id="PTHR10775:SF185">
    <property type="entry name" value="OS08G0208400 PROTEIN"/>
    <property type="match status" value="1"/>
</dbReference>
<sequence>MCSSTIPSSSYEAKRKLRDLGLGYETIHTCKYDCVLYWKEFVYLQHCPTCDEAWYKEEFTHMRWHRDKCVEIDDVLRHPTYAEG</sequence>
<proteinExistence type="predicted"/>
<protein>
    <submittedName>
        <fullName evidence="1">Uncharacterized protein</fullName>
    </submittedName>
</protein>
<accession>A0A5A7TJR7</accession>
<dbReference type="Proteomes" id="UP000321393">
    <property type="component" value="Unassembled WGS sequence"/>
</dbReference>
<dbReference type="EMBL" id="SSTE01016227">
    <property type="protein sequence ID" value="KAA0042216.1"/>
    <property type="molecule type" value="Genomic_DNA"/>
</dbReference>
<dbReference type="PANTHER" id="PTHR10775">
    <property type="entry name" value="OS08G0208400 PROTEIN"/>
    <property type="match status" value="1"/>
</dbReference>
<dbReference type="AlphaFoldDB" id="A0A5A7TJR7"/>
<evidence type="ECO:0000313" key="1">
    <source>
        <dbReference type="EMBL" id="KAA0042216.1"/>
    </source>
</evidence>
<comment type="caution">
    <text evidence="1">The sequence shown here is derived from an EMBL/GenBank/DDBJ whole genome shotgun (WGS) entry which is preliminary data.</text>
</comment>
<gene>
    <name evidence="1" type="ORF">E6C27_scaffold67G007270</name>
</gene>
<organism evidence="1 2">
    <name type="scientific">Cucumis melo var. makuwa</name>
    <name type="common">Oriental melon</name>
    <dbReference type="NCBI Taxonomy" id="1194695"/>
    <lineage>
        <taxon>Eukaryota</taxon>
        <taxon>Viridiplantae</taxon>
        <taxon>Streptophyta</taxon>
        <taxon>Embryophyta</taxon>
        <taxon>Tracheophyta</taxon>
        <taxon>Spermatophyta</taxon>
        <taxon>Magnoliopsida</taxon>
        <taxon>eudicotyledons</taxon>
        <taxon>Gunneridae</taxon>
        <taxon>Pentapetalae</taxon>
        <taxon>rosids</taxon>
        <taxon>fabids</taxon>
        <taxon>Cucurbitales</taxon>
        <taxon>Cucurbitaceae</taxon>
        <taxon>Benincaseae</taxon>
        <taxon>Cucumis</taxon>
    </lineage>
</organism>
<name>A0A5A7TJR7_CUCMM</name>
<evidence type="ECO:0000313" key="2">
    <source>
        <dbReference type="Proteomes" id="UP000321393"/>
    </source>
</evidence>